<dbReference type="AlphaFoldDB" id="A0A2J6PYQ5"/>
<dbReference type="Proteomes" id="UP000235672">
    <property type="component" value="Unassembled WGS sequence"/>
</dbReference>
<reference evidence="2 3" key="1">
    <citation type="submission" date="2016-05" db="EMBL/GenBank/DDBJ databases">
        <title>A degradative enzymes factory behind the ericoid mycorrhizal symbiosis.</title>
        <authorList>
            <consortium name="DOE Joint Genome Institute"/>
            <person name="Martino E."/>
            <person name="Morin E."/>
            <person name="Grelet G."/>
            <person name="Kuo A."/>
            <person name="Kohler A."/>
            <person name="Daghino S."/>
            <person name="Barry K."/>
            <person name="Choi C."/>
            <person name="Cichocki N."/>
            <person name="Clum A."/>
            <person name="Copeland A."/>
            <person name="Hainaut M."/>
            <person name="Haridas S."/>
            <person name="Labutti K."/>
            <person name="Lindquist E."/>
            <person name="Lipzen A."/>
            <person name="Khouja H.-R."/>
            <person name="Murat C."/>
            <person name="Ohm R."/>
            <person name="Olson A."/>
            <person name="Spatafora J."/>
            <person name="Veneault-Fourrey C."/>
            <person name="Henrissat B."/>
            <person name="Grigoriev I."/>
            <person name="Martin F."/>
            <person name="Perotto S."/>
        </authorList>
    </citation>
    <scope>NUCLEOTIDE SEQUENCE [LARGE SCALE GENOMIC DNA]</scope>
    <source>
        <strain evidence="2 3">UAMH 7357</strain>
    </source>
</reference>
<evidence type="ECO:0000256" key="1">
    <source>
        <dbReference type="SAM" id="MobiDB-lite"/>
    </source>
</evidence>
<accession>A0A2J6PYQ5</accession>
<keyword evidence="3" id="KW-1185">Reference proteome</keyword>
<proteinExistence type="predicted"/>
<name>A0A2J6PYQ5_9HELO</name>
<organism evidence="2 3">
    <name type="scientific">Hyaloscypha hepaticicola</name>
    <dbReference type="NCBI Taxonomy" id="2082293"/>
    <lineage>
        <taxon>Eukaryota</taxon>
        <taxon>Fungi</taxon>
        <taxon>Dikarya</taxon>
        <taxon>Ascomycota</taxon>
        <taxon>Pezizomycotina</taxon>
        <taxon>Leotiomycetes</taxon>
        <taxon>Helotiales</taxon>
        <taxon>Hyaloscyphaceae</taxon>
        <taxon>Hyaloscypha</taxon>
    </lineage>
</organism>
<dbReference type="OrthoDB" id="3523141at2759"/>
<feature type="compositionally biased region" description="Polar residues" evidence="1">
    <location>
        <begin position="423"/>
        <end position="439"/>
    </location>
</feature>
<evidence type="ECO:0000313" key="3">
    <source>
        <dbReference type="Proteomes" id="UP000235672"/>
    </source>
</evidence>
<sequence>MADNYQHALEVYPSPRDVDYPLCTYLSALENGDLTLEDMMRNLHFAGGPVIRAGDILRLRGRVPGANGQHLPITKDVTISNISNNQLMTISVPPGRHQTSQRHRGIADVVLPNAPQFTAPIRSPKAIWDAISSNAVLPEIVRVPAGDGGPTKKESRWDNIAVVRGTSVLGTLNELRLALQFLMNETDLNSQLTFSRKRTRRTPKAGNQAGFYMVDHCGLYLKVKQTEVGTLNQHLLINLGTEYNEELRSIAEDGFTIVMVDQRVLNTDGLPVSLFSQFSRVLKHGPNSFPTQFLRELAGAAGWSNGYAHMGLSSLSRNEQGELKPPAYEIVTWTKSEEKKVDRFHTKLQGTIRHYPIPLTLGSPRFSIVATQYRKIGNEWVVDSTVHGNGVETLKVPEDAFEVARTKERTRNLSRRARGYGVQASNNGSGGRHSTTTLTGYEDRGRRQGKKRTHSEMAEEDEESESGDGLAREEE</sequence>
<evidence type="ECO:0000313" key="2">
    <source>
        <dbReference type="EMBL" id="PMD19169.1"/>
    </source>
</evidence>
<protein>
    <submittedName>
        <fullName evidence="2">Uncharacterized protein</fullName>
    </submittedName>
</protein>
<feature type="region of interest" description="Disordered" evidence="1">
    <location>
        <begin position="406"/>
        <end position="475"/>
    </location>
</feature>
<gene>
    <name evidence="2" type="ORF">NA56DRAFT_705743</name>
</gene>
<dbReference type="EMBL" id="KZ613490">
    <property type="protein sequence ID" value="PMD19169.1"/>
    <property type="molecule type" value="Genomic_DNA"/>
</dbReference>